<evidence type="ECO:0000256" key="1">
    <source>
        <dbReference type="ARBA" id="ARBA00010923"/>
    </source>
</evidence>
<dbReference type="AlphaFoldDB" id="A0A1G7CAJ3"/>
<feature type="coiled-coil region" evidence="4">
    <location>
        <begin position="359"/>
        <end position="390"/>
    </location>
</feature>
<dbReference type="PANTHER" id="PTHR30408:SF12">
    <property type="entry name" value="TYPE I RESTRICTION ENZYME MJAVIII SPECIFICITY SUBUNIT"/>
    <property type="match status" value="1"/>
</dbReference>
<feature type="domain" description="Type I restriction modification DNA specificity" evidence="5">
    <location>
        <begin position="66"/>
        <end position="181"/>
    </location>
</feature>
<evidence type="ECO:0000313" key="6">
    <source>
        <dbReference type="EMBL" id="SDE36233.1"/>
    </source>
</evidence>
<dbReference type="EMBL" id="FNBA01000001">
    <property type="protein sequence ID" value="SDE36233.1"/>
    <property type="molecule type" value="Genomic_DNA"/>
</dbReference>
<protein>
    <submittedName>
        <fullName evidence="6">Type I restriction enzyme, S subunit</fullName>
    </submittedName>
</protein>
<dbReference type="GO" id="GO:0003677">
    <property type="term" value="F:DNA binding"/>
    <property type="evidence" value="ECO:0007669"/>
    <property type="project" value="UniProtKB-KW"/>
</dbReference>
<proteinExistence type="inferred from homology"/>
<keyword evidence="4" id="KW-0175">Coiled coil</keyword>
<dbReference type="Pfam" id="PF01420">
    <property type="entry name" value="Methylase_S"/>
    <property type="match status" value="2"/>
</dbReference>
<dbReference type="InterPro" id="IPR052021">
    <property type="entry name" value="Type-I_RS_S_subunit"/>
</dbReference>
<keyword evidence="3" id="KW-0238">DNA-binding</keyword>
<evidence type="ECO:0000256" key="3">
    <source>
        <dbReference type="ARBA" id="ARBA00023125"/>
    </source>
</evidence>
<keyword evidence="7" id="KW-1185">Reference proteome</keyword>
<evidence type="ECO:0000313" key="7">
    <source>
        <dbReference type="Proteomes" id="UP000199321"/>
    </source>
</evidence>
<keyword evidence="2" id="KW-0680">Restriction system</keyword>
<evidence type="ECO:0000256" key="4">
    <source>
        <dbReference type="SAM" id="Coils"/>
    </source>
</evidence>
<dbReference type="RefSeq" id="WP_093139594.1">
    <property type="nucleotide sequence ID" value="NZ_BMWO01000001.1"/>
</dbReference>
<dbReference type="Proteomes" id="UP000199321">
    <property type="component" value="Unassembled WGS sequence"/>
</dbReference>
<evidence type="ECO:0000259" key="5">
    <source>
        <dbReference type="Pfam" id="PF01420"/>
    </source>
</evidence>
<gene>
    <name evidence="6" type="ORF">SAMN05421855_101271</name>
</gene>
<accession>A0A1G7CAJ3</accession>
<name>A0A1G7CAJ3_9FLAO</name>
<dbReference type="CDD" id="cd17246">
    <property type="entry name" value="RMtype1_S_SonII-TRD2-CR2_like"/>
    <property type="match status" value="1"/>
</dbReference>
<comment type="similarity">
    <text evidence="1">Belongs to the type-I restriction system S methylase family.</text>
</comment>
<dbReference type="InterPro" id="IPR000055">
    <property type="entry name" value="Restrct_endonuc_typeI_TRD"/>
</dbReference>
<dbReference type="OrthoDB" id="9816225at2"/>
<dbReference type="STRING" id="227084.SAMN05421855_101271"/>
<dbReference type="SUPFAM" id="SSF116734">
    <property type="entry name" value="DNA methylase specificity domain"/>
    <property type="match status" value="2"/>
</dbReference>
<dbReference type="GO" id="GO:0009307">
    <property type="term" value="P:DNA restriction-modification system"/>
    <property type="evidence" value="ECO:0007669"/>
    <property type="project" value="UniProtKB-KW"/>
</dbReference>
<feature type="domain" description="Type I restriction modification DNA specificity" evidence="5">
    <location>
        <begin position="200"/>
        <end position="378"/>
    </location>
</feature>
<dbReference type="Gene3D" id="3.90.220.20">
    <property type="entry name" value="DNA methylase specificity domains"/>
    <property type="match status" value="2"/>
</dbReference>
<reference evidence="6 7" key="1">
    <citation type="submission" date="2016-10" db="EMBL/GenBank/DDBJ databases">
        <authorList>
            <person name="de Groot N.N."/>
        </authorList>
    </citation>
    <scope>NUCLEOTIDE SEQUENCE [LARGE SCALE GENOMIC DNA]</scope>
    <source>
        <strain evidence="6 7">DSM 16195</strain>
    </source>
</reference>
<sequence length="403" mass="45916">MREGWKYCSLEQHIKLIDYRGRTPKKTESGVKLITAKNVKLGYLQNYPEEFIAEDNYEEWMRRGIPNYGDVIFTTEAPLANVAQLLIHEKVAFAQRTIVMQPESGILDQTFLKYLLLSPEVRDDIFSNGTGATVTGIKSSLLKKIQIPIPPFQEQKQIVAILDKAFTAIDQAKANIEKNIENAKELFQSKLNDIFSQKGEGWEEKTLGEVCEKTKNIKWQDFASEEFEYVDLSSVSRETLSVTETTTVNKENAPSRAKKIIHEGDVIFATTRPTLRRATIIDEEISGNLCSTGYVVLRPTENISSDWIFFYLLTTKFMDRMKSLQRGASYPAVSDNDVKGSKLSIPRSKVEEKQNILIMKNLQEKTNSLIKNYEQKLEDLEDLKKSMLKKAFAGELTEKEVAV</sequence>
<evidence type="ECO:0000256" key="2">
    <source>
        <dbReference type="ARBA" id="ARBA00022747"/>
    </source>
</evidence>
<organism evidence="6 7">
    <name type="scientific">Ulvibacter litoralis</name>
    <dbReference type="NCBI Taxonomy" id="227084"/>
    <lineage>
        <taxon>Bacteria</taxon>
        <taxon>Pseudomonadati</taxon>
        <taxon>Bacteroidota</taxon>
        <taxon>Flavobacteriia</taxon>
        <taxon>Flavobacteriales</taxon>
        <taxon>Flavobacteriaceae</taxon>
        <taxon>Ulvibacter</taxon>
    </lineage>
</organism>
<dbReference type="InterPro" id="IPR044946">
    <property type="entry name" value="Restrct_endonuc_typeI_TRD_sf"/>
</dbReference>
<dbReference type="PANTHER" id="PTHR30408">
    <property type="entry name" value="TYPE-1 RESTRICTION ENZYME ECOKI SPECIFICITY PROTEIN"/>
    <property type="match status" value="1"/>
</dbReference>